<dbReference type="EMBL" id="MU266360">
    <property type="protein sequence ID" value="KAH7927857.1"/>
    <property type="molecule type" value="Genomic_DNA"/>
</dbReference>
<comment type="caution">
    <text evidence="1">The sequence shown here is derived from an EMBL/GenBank/DDBJ whole genome shotgun (WGS) entry which is preliminary data.</text>
</comment>
<organism evidence="1 2">
    <name type="scientific">Leucogyrophana mollusca</name>
    <dbReference type="NCBI Taxonomy" id="85980"/>
    <lineage>
        <taxon>Eukaryota</taxon>
        <taxon>Fungi</taxon>
        <taxon>Dikarya</taxon>
        <taxon>Basidiomycota</taxon>
        <taxon>Agaricomycotina</taxon>
        <taxon>Agaricomycetes</taxon>
        <taxon>Agaricomycetidae</taxon>
        <taxon>Boletales</taxon>
        <taxon>Boletales incertae sedis</taxon>
        <taxon>Leucogyrophana</taxon>
    </lineage>
</organism>
<accession>A0ACB8BSP3</accession>
<evidence type="ECO:0000313" key="1">
    <source>
        <dbReference type="EMBL" id="KAH7927857.1"/>
    </source>
</evidence>
<sequence>MLHSPIYTAGVAAVNHLSQDDDEDNDICPVCDGDCTCSHNAPKPPPVAARPPPSASSSLVPGIKSLKIKLTVPPSMQRALASTSKHARDPSASTNGAVNTSASPFSPLGHTLHSAPAVASTSGHGYSSAHGHDSSSAPKRRGRPPKHTIPKIAAADRQIRGNEVTTLPPSQSQSRLNGSGSRSNASAKPKPNQKSSRQAPKLTGKGTIVKKPSKAASKKKAILSEDELSASDLDLNLDLDDEDEDDAASGRFPTFVSASALTSSESSSSDSESSSSSSSGFDSDSSLEAEEENYILTEQRRQEKARVKRELLGEDSHKRKDAHHNNWVIRPRKKSVGLSDVDMDGDSTDQDESSEVEDEEDDEMAEDEEDEETDGQRGRVYTGVATGYSEDEESSFDADIFFANLSDTDTTSDAEEGPLDTIQPDVDTAADDPLARSMDFEVTEGWDGQIVFTNGFGEGQGTSALDLEFEATAAQLVSTSDTQDSDVEMNTGEEGADGDDDDDGAEDELNESDGETTEEELVDSKGLPTSRAMRLFRWPSSVSAINPLSTVSPTVSPGPHNRRSSNAQSPRPADILAGRVYWEDESDERDSAEGSARATSARALSRGGPPIMGQFNVGQEVTPQKTAILTGSNKDVPSPFPRSRRRHRFGSSSGGSFSSMDLRGRTSRLSIFTPTAMPLPPSSVSEELSSQTSPEPVHIELDDVLDASYLAAEPAEQTLSGDGDLHRHLQRWDRVPVGAFRLTRESTDDTLSHTWSAEPPKTPDYATMGVMKNSPLSTMLWHDKAKETLTHGQSSSPRKPSSSAKSKSAMTIVESPVLLAVRDGDRTPTSVPISDPFPAKQHPQKTRKEQRREMKMMKRKNHGPVHHQYPHHHHHQQHHHHHQHHANMKSRSTASVQRTNFFSSPTSIPPLNI</sequence>
<name>A0ACB8BSP3_9AGAM</name>
<gene>
    <name evidence="1" type="ORF">BV22DRAFT_1045070</name>
</gene>
<proteinExistence type="predicted"/>
<evidence type="ECO:0000313" key="2">
    <source>
        <dbReference type="Proteomes" id="UP000790709"/>
    </source>
</evidence>
<reference evidence="1" key="1">
    <citation type="journal article" date="2021" name="New Phytol.">
        <title>Evolutionary innovations through gain and loss of genes in the ectomycorrhizal Boletales.</title>
        <authorList>
            <person name="Wu G."/>
            <person name="Miyauchi S."/>
            <person name="Morin E."/>
            <person name="Kuo A."/>
            <person name="Drula E."/>
            <person name="Varga T."/>
            <person name="Kohler A."/>
            <person name="Feng B."/>
            <person name="Cao Y."/>
            <person name="Lipzen A."/>
            <person name="Daum C."/>
            <person name="Hundley H."/>
            <person name="Pangilinan J."/>
            <person name="Johnson J."/>
            <person name="Barry K."/>
            <person name="LaButti K."/>
            <person name="Ng V."/>
            <person name="Ahrendt S."/>
            <person name="Min B."/>
            <person name="Choi I.G."/>
            <person name="Park H."/>
            <person name="Plett J.M."/>
            <person name="Magnuson J."/>
            <person name="Spatafora J.W."/>
            <person name="Nagy L.G."/>
            <person name="Henrissat B."/>
            <person name="Grigoriev I.V."/>
            <person name="Yang Z.L."/>
            <person name="Xu J."/>
            <person name="Martin F.M."/>
        </authorList>
    </citation>
    <scope>NUCLEOTIDE SEQUENCE</scope>
    <source>
        <strain evidence="1">KUC20120723A-06</strain>
    </source>
</reference>
<dbReference type="Proteomes" id="UP000790709">
    <property type="component" value="Unassembled WGS sequence"/>
</dbReference>
<protein>
    <submittedName>
        <fullName evidence="1">Uncharacterized protein</fullName>
    </submittedName>
</protein>
<keyword evidence="2" id="KW-1185">Reference proteome</keyword>